<evidence type="ECO:0000259" key="5">
    <source>
        <dbReference type="Pfam" id="PF25973"/>
    </source>
</evidence>
<dbReference type="OrthoDB" id="9814657at2"/>
<comment type="similarity">
    <text evidence="1">Belongs to the membrane fusion protein (MFP) (TC 8.A.1) family.</text>
</comment>
<protein>
    <submittedName>
        <fullName evidence="6">Membrane fusion protein, cobalt-zinc-cadmium efflux system</fullName>
    </submittedName>
</protein>
<dbReference type="Proteomes" id="UP000183209">
    <property type="component" value="Unassembled WGS sequence"/>
</dbReference>
<name>A0A1I6QTP2_9FLAO</name>
<dbReference type="InterPro" id="IPR051909">
    <property type="entry name" value="MFP_Cation_Efflux"/>
</dbReference>
<keyword evidence="2" id="KW-0813">Transport</keyword>
<evidence type="ECO:0000259" key="4">
    <source>
        <dbReference type="Pfam" id="PF25954"/>
    </source>
</evidence>
<dbReference type="GO" id="GO:0015679">
    <property type="term" value="P:plasma membrane copper ion transport"/>
    <property type="evidence" value="ECO:0007669"/>
    <property type="project" value="TreeGrafter"/>
</dbReference>
<dbReference type="RefSeq" id="WP_074977167.1">
    <property type="nucleotide sequence ID" value="NZ_FPAG01000002.1"/>
</dbReference>
<dbReference type="InterPro" id="IPR058647">
    <property type="entry name" value="BSH_CzcB-like"/>
</dbReference>
<dbReference type="Pfam" id="PF25954">
    <property type="entry name" value="Beta-barrel_RND_2"/>
    <property type="match status" value="1"/>
</dbReference>
<reference evidence="6 7" key="1">
    <citation type="submission" date="2016-10" db="EMBL/GenBank/DDBJ databases">
        <authorList>
            <person name="de Groot N.N."/>
        </authorList>
    </citation>
    <scope>NUCLEOTIDE SEQUENCE [LARGE SCALE GENOMIC DNA]</scope>
    <source>
        <strain evidence="6 7">CGMCC 1.6114</strain>
    </source>
</reference>
<dbReference type="Gene3D" id="2.40.50.100">
    <property type="match status" value="1"/>
</dbReference>
<feature type="chain" id="PRO_5010315271" evidence="3">
    <location>
        <begin position="22"/>
        <end position="396"/>
    </location>
</feature>
<dbReference type="InterPro" id="IPR058792">
    <property type="entry name" value="Beta-barrel_RND_2"/>
</dbReference>
<sequence length="396" mass="44050">MKKLIYKSLFLILSVFTIVGCGTNKSDNDGHGHEHNEDAEQETHNNKVTLSNSQFEALQMKVDTLHNRNMSGYVEANGTLEVPPQNEASVTAVIGANVTDIEVIEGDEVKKGQVIAYLAHPNIINIQTDYLNAFSDGEFLKKDYERQKKLYDAGVGSGMNYQKAEAAYLASKARINGLEAQLKILNINAAAVRNGNIQQKVGLRSPIEGFIQKVEVKTGQYVAPQTELFEVVNTHHVHADLMVFEKDVQKVKKGQKVRFQVQSLPDEELSAEIYSVGKTFEESPKAVHIHAEIENKKGHLIPGMYIQGRVEIDNNRVIAIPTSGIVKDGDTFYAFTAEKEENGWSFAPVKLIKTGEDLKWSAVNFIDSIPPGSRFAFNNAYYLLAEMKKGEAEHSH</sequence>
<evidence type="ECO:0000256" key="1">
    <source>
        <dbReference type="ARBA" id="ARBA00009477"/>
    </source>
</evidence>
<dbReference type="PANTHER" id="PTHR30097">
    <property type="entry name" value="CATION EFFLUX SYSTEM PROTEIN CUSB"/>
    <property type="match status" value="1"/>
</dbReference>
<dbReference type="PANTHER" id="PTHR30097:SF4">
    <property type="entry name" value="SLR6042 PROTEIN"/>
    <property type="match status" value="1"/>
</dbReference>
<proteinExistence type="inferred from homology"/>
<accession>A0A1I6QTP2</accession>
<evidence type="ECO:0000313" key="6">
    <source>
        <dbReference type="EMBL" id="SFS55779.1"/>
    </source>
</evidence>
<dbReference type="FunFam" id="2.40.30.170:FF:000010">
    <property type="entry name" value="Efflux RND transporter periplasmic adaptor subunit"/>
    <property type="match status" value="1"/>
</dbReference>
<evidence type="ECO:0000256" key="2">
    <source>
        <dbReference type="ARBA" id="ARBA00022448"/>
    </source>
</evidence>
<dbReference type="EMBL" id="FPAG01000002">
    <property type="protein sequence ID" value="SFS55779.1"/>
    <property type="molecule type" value="Genomic_DNA"/>
</dbReference>
<dbReference type="Gene3D" id="2.40.30.170">
    <property type="match status" value="1"/>
</dbReference>
<feature type="domain" description="CusB-like beta-barrel" evidence="4">
    <location>
        <begin position="241"/>
        <end position="310"/>
    </location>
</feature>
<keyword evidence="3" id="KW-0732">Signal</keyword>
<dbReference type="InterPro" id="IPR006143">
    <property type="entry name" value="RND_pump_MFP"/>
</dbReference>
<feature type="signal peptide" evidence="3">
    <location>
        <begin position="1"/>
        <end position="21"/>
    </location>
</feature>
<gene>
    <name evidence="6" type="ORF">SAMN04487906_0861</name>
</gene>
<dbReference type="GO" id="GO:0016020">
    <property type="term" value="C:membrane"/>
    <property type="evidence" value="ECO:0007669"/>
    <property type="project" value="InterPro"/>
</dbReference>
<dbReference type="GO" id="GO:0030313">
    <property type="term" value="C:cell envelope"/>
    <property type="evidence" value="ECO:0007669"/>
    <property type="project" value="TreeGrafter"/>
</dbReference>
<dbReference type="PROSITE" id="PS51257">
    <property type="entry name" value="PROKAR_LIPOPROTEIN"/>
    <property type="match status" value="1"/>
</dbReference>
<dbReference type="GO" id="GO:0060003">
    <property type="term" value="P:copper ion export"/>
    <property type="evidence" value="ECO:0007669"/>
    <property type="project" value="TreeGrafter"/>
</dbReference>
<dbReference type="Pfam" id="PF25973">
    <property type="entry name" value="BSH_CzcB"/>
    <property type="match status" value="1"/>
</dbReference>
<organism evidence="6 7">
    <name type="scientific">Zhouia amylolytica</name>
    <dbReference type="NCBI Taxonomy" id="376730"/>
    <lineage>
        <taxon>Bacteria</taxon>
        <taxon>Pseudomonadati</taxon>
        <taxon>Bacteroidota</taxon>
        <taxon>Flavobacteriia</taxon>
        <taxon>Flavobacteriales</taxon>
        <taxon>Flavobacteriaceae</taxon>
        <taxon>Zhouia</taxon>
    </lineage>
</organism>
<evidence type="ECO:0000256" key="3">
    <source>
        <dbReference type="SAM" id="SignalP"/>
    </source>
</evidence>
<dbReference type="NCBIfam" id="TIGR01730">
    <property type="entry name" value="RND_mfp"/>
    <property type="match status" value="1"/>
</dbReference>
<dbReference type="AlphaFoldDB" id="A0A1I6QTP2"/>
<evidence type="ECO:0000313" key="7">
    <source>
        <dbReference type="Proteomes" id="UP000183209"/>
    </source>
</evidence>
<dbReference type="GO" id="GO:0022857">
    <property type="term" value="F:transmembrane transporter activity"/>
    <property type="evidence" value="ECO:0007669"/>
    <property type="project" value="InterPro"/>
</dbReference>
<feature type="domain" description="CzcB-like barrel-sandwich hybrid" evidence="5">
    <location>
        <begin position="88"/>
        <end position="232"/>
    </location>
</feature>
<dbReference type="SUPFAM" id="SSF111369">
    <property type="entry name" value="HlyD-like secretion proteins"/>
    <property type="match status" value="1"/>
</dbReference>